<feature type="region of interest" description="Disordered" evidence="1">
    <location>
        <begin position="93"/>
        <end position="117"/>
    </location>
</feature>
<accession>A0A395V0Y1</accession>
<comment type="caution">
    <text evidence="2">The sequence shown here is derived from an EMBL/GenBank/DDBJ whole genome shotgun (WGS) entry which is preliminary data.</text>
</comment>
<organism evidence="2 3">
    <name type="scientific">Agathobacter rectalis</name>
    <dbReference type="NCBI Taxonomy" id="39491"/>
    <lineage>
        <taxon>Bacteria</taxon>
        <taxon>Bacillati</taxon>
        <taxon>Bacillota</taxon>
        <taxon>Clostridia</taxon>
        <taxon>Lachnospirales</taxon>
        <taxon>Lachnospiraceae</taxon>
        <taxon>Agathobacter</taxon>
    </lineage>
</organism>
<dbReference type="RefSeq" id="WP_117687939.1">
    <property type="nucleotide sequence ID" value="NZ_QRUJ01000001.1"/>
</dbReference>
<proteinExistence type="predicted"/>
<name>A0A395V0Y1_9FIRM</name>
<evidence type="ECO:0000313" key="2">
    <source>
        <dbReference type="EMBL" id="RGR56832.1"/>
    </source>
</evidence>
<evidence type="ECO:0000313" key="3">
    <source>
        <dbReference type="Proteomes" id="UP000266066"/>
    </source>
</evidence>
<dbReference type="EMBL" id="QRUJ01000001">
    <property type="protein sequence ID" value="RGR56832.1"/>
    <property type="molecule type" value="Genomic_DNA"/>
</dbReference>
<evidence type="ECO:0000256" key="1">
    <source>
        <dbReference type="SAM" id="MobiDB-lite"/>
    </source>
</evidence>
<feature type="compositionally biased region" description="Basic and acidic residues" evidence="1">
    <location>
        <begin position="103"/>
        <end position="117"/>
    </location>
</feature>
<protein>
    <submittedName>
        <fullName evidence="2">Uncharacterized protein</fullName>
    </submittedName>
</protein>
<gene>
    <name evidence="2" type="ORF">DWY38_00315</name>
</gene>
<dbReference type="Proteomes" id="UP000266066">
    <property type="component" value="Unassembled WGS sequence"/>
</dbReference>
<sequence>MYKVEKKNRVLRIPDEKFDEYKKMGYIIRDENDNVLFEPENIKATAEKLKKENDELKAKLEEATLYAEDADKKITKLQKENDELKAAIQAQATMGAVAPTSEDSEKKPAAKGSKKTE</sequence>
<reference evidence="2 3" key="1">
    <citation type="submission" date="2018-08" db="EMBL/GenBank/DDBJ databases">
        <title>A genome reference for cultivated species of the human gut microbiota.</title>
        <authorList>
            <person name="Zou Y."/>
            <person name="Xue W."/>
            <person name="Luo G."/>
        </authorList>
    </citation>
    <scope>NUCLEOTIDE SEQUENCE [LARGE SCALE GENOMIC DNA]</scope>
    <source>
        <strain evidence="2 3">AF25-15</strain>
    </source>
</reference>
<dbReference type="AlphaFoldDB" id="A0A395V0Y1"/>